<gene>
    <name evidence="6" type="ORF">BGE01nite_10910</name>
</gene>
<feature type="binding site" evidence="5">
    <location>
        <position position="67"/>
    </location>
    <ligand>
        <name>a divalent metal cation</name>
        <dbReference type="ChEBI" id="CHEBI:60240"/>
        <label>1</label>
    </ligand>
</feature>
<feature type="binding site" evidence="5">
    <location>
        <position position="68"/>
    </location>
    <ligand>
        <name>a divalent metal cation</name>
        <dbReference type="ChEBI" id="CHEBI:60240"/>
        <label>1</label>
    </ligand>
</feature>
<keyword evidence="4 5" id="KW-0479">Metal-binding</keyword>
<dbReference type="SUPFAM" id="SSF102705">
    <property type="entry name" value="NIF3 (NGG1p interacting factor 3)-like"/>
    <property type="match status" value="1"/>
</dbReference>
<dbReference type="NCBIfam" id="TIGR00486">
    <property type="entry name" value="YbgI_SA1388"/>
    <property type="match status" value="1"/>
</dbReference>
<comment type="similarity">
    <text evidence="1">Belongs to the GTP cyclohydrolase I type 2/NIF3 family.</text>
</comment>
<sequence>MASLTDIVSHINSTLRIAELPDYSNAVNGLQLENRKGEVTRIVAAVDATLPVVKKAIATGADMLIVHHGMFWSGLQPWTGSAFERMSLALENNLAIYSAHLPLDVHPALGNNACIAQAMQLTPSGGFLEYKGMSVGVTCEAALTLEEVIARFTAALDGGRVHVCAGGPSVTKKIGISSGGSGSEIAAAAKAGVDTFITGEGPHWSYTLAEELGINVLYGGHYATETFGVKALAAHLEQQFGIPWQFVDHPTGL</sequence>
<feature type="binding site" evidence="5">
    <location>
        <position position="221"/>
    </location>
    <ligand>
        <name>a divalent metal cation</name>
        <dbReference type="ChEBI" id="CHEBI:60240"/>
        <label>1</label>
    </ligand>
</feature>
<protein>
    <recommendedName>
        <fullName evidence="3">GTP cyclohydrolase 1 type 2 homolog</fullName>
    </recommendedName>
</protein>
<dbReference type="RefSeq" id="WP_146849259.1">
    <property type="nucleotide sequence ID" value="NZ_BKAG01000005.1"/>
</dbReference>
<evidence type="ECO:0000256" key="5">
    <source>
        <dbReference type="PIRSR" id="PIRSR602678-1"/>
    </source>
</evidence>
<dbReference type="PANTHER" id="PTHR13799">
    <property type="entry name" value="NGG1 INTERACTING FACTOR 3"/>
    <property type="match status" value="1"/>
</dbReference>
<dbReference type="InterPro" id="IPR002678">
    <property type="entry name" value="DUF34/NIF3"/>
</dbReference>
<accession>A0A512M4Z0</accession>
<dbReference type="GO" id="GO:0046872">
    <property type="term" value="F:metal ion binding"/>
    <property type="evidence" value="ECO:0007669"/>
    <property type="project" value="UniProtKB-KW"/>
</dbReference>
<dbReference type="AlphaFoldDB" id="A0A512M4Z0"/>
<evidence type="ECO:0000313" key="7">
    <source>
        <dbReference type="Proteomes" id="UP000321577"/>
    </source>
</evidence>
<dbReference type="Pfam" id="PF01784">
    <property type="entry name" value="DUF34_NIF3"/>
    <property type="match status" value="1"/>
</dbReference>
<feature type="binding site" evidence="5">
    <location>
        <position position="104"/>
    </location>
    <ligand>
        <name>a divalent metal cation</name>
        <dbReference type="ChEBI" id="CHEBI:60240"/>
        <label>1</label>
    </ligand>
</feature>
<dbReference type="Proteomes" id="UP000321577">
    <property type="component" value="Unassembled WGS sequence"/>
</dbReference>
<evidence type="ECO:0000256" key="2">
    <source>
        <dbReference type="ARBA" id="ARBA00011643"/>
    </source>
</evidence>
<evidence type="ECO:0000313" key="6">
    <source>
        <dbReference type="EMBL" id="GEP41800.1"/>
    </source>
</evidence>
<comment type="subunit">
    <text evidence="2">Homohexamer.</text>
</comment>
<dbReference type="EMBL" id="BKAG01000005">
    <property type="protein sequence ID" value="GEP41800.1"/>
    <property type="molecule type" value="Genomic_DNA"/>
</dbReference>
<dbReference type="PANTHER" id="PTHR13799:SF14">
    <property type="entry name" value="GTP CYCLOHYDROLASE 1 TYPE 2 HOMOLOG"/>
    <property type="match status" value="1"/>
</dbReference>
<dbReference type="GO" id="GO:0005737">
    <property type="term" value="C:cytoplasm"/>
    <property type="evidence" value="ECO:0007669"/>
    <property type="project" value="TreeGrafter"/>
</dbReference>
<dbReference type="FunFam" id="3.40.1390.30:FF:000001">
    <property type="entry name" value="GTP cyclohydrolase 1 type 2"/>
    <property type="match status" value="1"/>
</dbReference>
<dbReference type="InterPro" id="IPR036069">
    <property type="entry name" value="DUF34/NIF3_sf"/>
</dbReference>
<evidence type="ECO:0000256" key="3">
    <source>
        <dbReference type="ARBA" id="ARBA00022112"/>
    </source>
</evidence>
<proteinExistence type="inferred from homology"/>
<evidence type="ECO:0000256" key="1">
    <source>
        <dbReference type="ARBA" id="ARBA00006964"/>
    </source>
</evidence>
<name>A0A512M4Z0_9BACT</name>
<keyword evidence="7" id="KW-1185">Reference proteome</keyword>
<keyword evidence="6" id="KW-0378">Hydrolase</keyword>
<dbReference type="GO" id="GO:0016787">
    <property type="term" value="F:hydrolase activity"/>
    <property type="evidence" value="ECO:0007669"/>
    <property type="project" value="UniProtKB-KW"/>
</dbReference>
<feature type="binding site" evidence="5">
    <location>
        <position position="225"/>
    </location>
    <ligand>
        <name>a divalent metal cation</name>
        <dbReference type="ChEBI" id="CHEBI:60240"/>
        <label>1</label>
    </ligand>
</feature>
<reference evidence="6 7" key="1">
    <citation type="submission" date="2019-07" db="EMBL/GenBank/DDBJ databases">
        <title>Whole genome shotgun sequence of Brevifollis gellanilyticus NBRC 108608.</title>
        <authorList>
            <person name="Hosoyama A."/>
            <person name="Uohara A."/>
            <person name="Ohji S."/>
            <person name="Ichikawa N."/>
        </authorList>
    </citation>
    <scope>NUCLEOTIDE SEQUENCE [LARGE SCALE GENOMIC DNA]</scope>
    <source>
        <strain evidence="6 7">NBRC 108608</strain>
    </source>
</reference>
<organism evidence="6 7">
    <name type="scientific">Brevifollis gellanilyticus</name>
    <dbReference type="NCBI Taxonomy" id="748831"/>
    <lineage>
        <taxon>Bacteria</taxon>
        <taxon>Pseudomonadati</taxon>
        <taxon>Verrucomicrobiota</taxon>
        <taxon>Verrucomicrobiia</taxon>
        <taxon>Verrucomicrobiales</taxon>
        <taxon>Verrucomicrobiaceae</taxon>
    </lineage>
</organism>
<evidence type="ECO:0000256" key="4">
    <source>
        <dbReference type="ARBA" id="ARBA00022723"/>
    </source>
</evidence>
<dbReference type="Gene3D" id="3.40.1390.30">
    <property type="entry name" value="NIF3 (NGG1p interacting factor 3)-like"/>
    <property type="match status" value="2"/>
</dbReference>
<dbReference type="OrthoDB" id="9792792at2"/>
<comment type="caution">
    <text evidence="6">The sequence shown here is derived from an EMBL/GenBank/DDBJ whole genome shotgun (WGS) entry which is preliminary data.</text>
</comment>